<name>A0A1Q9GSF9_9GAMM</name>
<protein>
    <submittedName>
        <fullName evidence="1">Uncharacterized protein</fullName>
    </submittedName>
</protein>
<keyword evidence="2" id="KW-1185">Reference proteome</keyword>
<gene>
    <name evidence="1" type="ORF">BIT28_04685</name>
</gene>
<reference evidence="1 2" key="1">
    <citation type="submission" date="2016-09" db="EMBL/GenBank/DDBJ databases">
        <title>Photobacterium proteolyticum sp. nov. a protease producing bacterium isolated from ocean sediments of Laizhou Bay.</title>
        <authorList>
            <person name="Li Y."/>
        </authorList>
    </citation>
    <scope>NUCLEOTIDE SEQUENCE [LARGE SCALE GENOMIC DNA]</scope>
    <source>
        <strain evidence="1 2">13-12</strain>
    </source>
</reference>
<dbReference type="RefSeq" id="WP_075763329.1">
    <property type="nucleotide sequence ID" value="NZ_MJIL01000060.1"/>
</dbReference>
<comment type="caution">
    <text evidence="1">The sequence shown here is derived from an EMBL/GenBank/DDBJ whole genome shotgun (WGS) entry which is preliminary data.</text>
</comment>
<organism evidence="1 2">
    <name type="scientific">Photobacterium proteolyticum</name>
    <dbReference type="NCBI Taxonomy" id="1903952"/>
    <lineage>
        <taxon>Bacteria</taxon>
        <taxon>Pseudomonadati</taxon>
        <taxon>Pseudomonadota</taxon>
        <taxon>Gammaproteobacteria</taxon>
        <taxon>Vibrionales</taxon>
        <taxon>Vibrionaceae</taxon>
        <taxon>Photobacterium</taxon>
    </lineage>
</organism>
<evidence type="ECO:0000313" key="2">
    <source>
        <dbReference type="Proteomes" id="UP000186905"/>
    </source>
</evidence>
<dbReference type="EMBL" id="MJIL01000060">
    <property type="protein sequence ID" value="OLQ77649.1"/>
    <property type="molecule type" value="Genomic_DNA"/>
</dbReference>
<dbReference type="AlphaFoldDB" id="A0A1Q9GSF9"/>
<sequence length="183" mass="21498">MIKRPQFNTRNLASIDEETSSPKYAYDSKVYFFDCHPEQPAWLKQLFMVRGIVRRVVFDDERQEIAYQLYLPTNRRTIYVYEKELGTNYADSQISCPWGTVESTMQDGLMVKVGEKIEPIVLLDEVVKALKLDAVDYMQHRRRIHVLLKTAKSVVRVSYDRQPEYRVFAKKASYMQATQALLM</sequence>
<evidence type="ECO:0000313" key="1">
    <source>
        <dbReference type="EMBL" id="OLQ77649.1"/>
    </source>
</evidence>
<proteinExistence type="predicted"/>
<dbReference type="Proteomes" id="UP000186905">
    <property type="component" value="Unassembled WGS sequence"/>
</dbReference>
<dbReference type="OrthoDB" id="5820648at2"/>
<accession>A0A1Q9GSF9</accession>